<keyword evidence="3" id="KW-1185">Reference proteome</keyword>
<evidence type="ECO:0000313" key="3">
    <source>
        <dbReference type="Proteomes" id="UP000295391"/>
    </source>
</evidence>
<dbReference type="RefSeq" id="WP_133572992.1">
    <property type="nucleotide sequence ID" value="NZ_SNYR01000002.1"/>
</dbReference>
<proteinExistence type="predicted"/>
<sequence length="292" mass="30931">MTRSDSCVLLIDGGGSGARARLCTLSGEVLATGTAGPSNISTDFEAAAANLMGLAHAVYAQAGRDITSFANDYAFVALAGAGASAQRQELIDRFGFRRMILATDIDVTLAAALGTEQDGLVAMLGTGSFFVWREQGQVRRVGGWGFILGDECGGAWLGRELLRDTIKAYDGVGPSSNLTQKVLDHFGGTPKNMVPFARDSKAADFAKFAPWITEAVAAGDVVAQQIVNRAVQQLCDTIGPAHNVPQQHLCFLGGLGRFYQSQMPAEYQAICHSAKGEALDGAFWLAQKEFGF</sequence>
<organism evidence="2 3">
    <name type="scientific">Maritalea mobilis</name>
    <dbReference type="NCBI Taxonomy" id="483324"/>
    <lineage>
        <taxon>Bacteria</taxon>
        <taxon>Pseudomonadati</taxon>
        <taxon>Pseudomonadota</taxon>
        <taxon>Alphaproteobacteria</taxon>
        <taxon>Hyphomicrobiales</taxon>
        <taxon>Devosiaceae</taxon>
        <taxon>Maritalea</taxon>
    </lineage>
</organism>
<dbReference type="CDD" id="cd24082">
    <property type="entry name" value="ASKHA_NBD_GspK-like"/>
    <property type="match status" value="1"/>
</dbReference>
<dbReference type="SUPFAM" id="SSF53067">
    <property type="entry name" value="Actin-like ATPase domain"/>
    <property type="match status" value="2"/>
</dbReference>
<comment type="caution">
    <text evidence="2">The sequence shown here is derived from an EMBL/GenBank/DDBJ whole genome shotgun (WGS) entry which is preliminary data.</text>
</comment>
<dbReference type="OrthoDB" id="63487at2"/>
<protein>
    <submittedName>
        <fullName evidence="2">Glucosamine kinase</fullName>
    </submittedName>
</protein>
<accession>A0A4R6VQ35</accession>
<name>A0A4R6VQ35_9HYPH</name>
<dbReference type="GO" id="GO:0016301">
    <property type="term" value="F:kinase activity"/>
    <property type="evidence" value="ECO:0007669"/>
    <property type="project" value="UniProtKB-KW"/>
</dbReference>
<dbReference type="PANTHER" id="PTHR43190">
    <property type="entry name" value="N-ACETYL-D-GLUCOSAMINE KINASE"/>
    <property type="match status" value="1"/>
</dbReference>
<dbReference type="Proteomes" id="UP000295391">
    <property type="component" value="Unassembled WGS sequence"/>
</dbReference>
<evidence type="ECO:0000313" key="2">
    <source>
        <dbReference type="EMBL" id="TDQ64380.1"/>
    </source>
</evidence>
<dbReference type="AlphaFoldDB" id="A0A4R6VQ35"/>
<dbReference type="EMBL" id="SNYR01000002">
    <property type="protein sequence ID" value="TDQ64380.1"/>
    <property type="molecule type" value="Genomic_DNA"/>
</dbReference>
<gene>
    <name evidence="2" type="ORF">ATL17_2399</name>
</gene>
<reference evidence="2 3" key="1">
    <citation type="submission" date="2019-03" db="EMBL/GenBank/DDBJ databases">
        <title>Genomic Encyclopedia of Type Strains, Phase III (KMG-III): the genomes of soil and plant-associated and newly described type strains.</title>
        <authorList>
            <person name="Whitman W."/>
        </authorList>
    </citation>
    <scope>NUCLEOTIDE SEQUENCE [LARGE SCALE GENOMIC DNA]</scope>
    <source>
        <strain evidence="2 3">CGMCC 1.7002</strain>
    </source>
</reference>
<keyword evidence="2" id="KW-0418">Kinase</keyword>
<feature type="domain" description="ATPase BadF/BadG/BcrA/BcrD type" evidence="1">
    <location>
        <begin position="11"/>
        <end position="237"/>
    </location>
</feature>
<dbReference type="InterPro" id="IPR002731">
    <property type="entry name" value="ATPase_BadF"/>
</dbReference>
<dbReference type="Gene3D" id="3.30.420.40">
    <property type="match status" value="2"/>
</dbReference>
<keyword evidence="2" id="KW-0808">Transferase</keyword>
<dbReference type="Pfam" id="PF01869">
    <property type="entry name" value="BcrAD_BadFG"/>
    <property type="match status" value="1"/>
</dbReference>
<dbReference type="InterPro" id="IPR043129">
    <property type="entry name" value="ATPase_NBD"/>
</dbReference>
<dbReference type="PANTHER" id="PTHR43190:SF3">
    <property type="entry name" value="N-ACETYL-D-GLUCOSAMINE KINASE"/>
    <property type="match status" value="1"/>
</dbReference>
<dbReference type="InterPro" id="IPR052519">
    <property type="entry name" value="Euk-type_GlcNAc_Kinase"/>
</dbReference>
<evidence type="ECO:0000259" key="1">
    <source>
        <dbReference type="Pfam" id="PF01869"/>
    </source>
</evidence>